<dbReference type="EMBL" id="JACHHP010000004">
    <property type="protein sequence ID" value="MBB5208953.1"/>
    <property type="molecule type" value="Genomic_DNA"/>
</dbReference>
<dbReference type="SUPFAM" id="SSF47473">
    <property type="entry name" value="EF-hand"/>
    <property type="match status" value="1"/>
</dbReference>
<name>A0A7W8DA53_9GAMM</name>
<dbReference type="InterPro" id="IPR011992">
    <property type="entry name" value="EF-hand-dom_pair"/>
</dbReference>
<organism evidence="4 5">
    <name type="scientific">Chiayiivirga flava</name>
    <dbReference type="NCBI Taxonomy" id="659595"/>
    <lineage>
        <taxon>Bacteria</taxon>
        <taxon>Pseudomonadati</taxon>
        <taxon>Pseudomonadota</taxon>
        <taxon>Gammaproteobacteria</taxon>
        <taxon>Lysobacterales</taxon>
        <taxon>Lysobacteraceae</taxon>
        <taxon>Chiayiivirga</taxon>
    </lineage>
</organism>
<feature type="compositionally biased region" description="Basic and acidic residues" evidence="1">
    <location>
        <begin position="75"/>
        <end position="86"/>
    </location>
</feature>
<evidence type="ECO:0000313" key="4">
    <source>
        <dbReference type="EMBL" id="MBB5208953.1"/>
    </source>
</evidence>
<evidence type="ECO:0000256" key="2">
    <source>
        <dbReference type="SAM" id="SignalP"/>
    </source>
</evidence>
<feature type="region of interest" description="Disordered" evidence="1">
    <location>
        <begin position="75"/>
        <end position="149"/>
    </location>
</feature>
<dbReference type="Gene3D" id="1.10.238.10">
    <property type="entry name" value="EF-hand"/>
    <property type="match status" value="2"/>
</dbReference>
<accession>A0A7W8DA53</accession>
<dbReference type="PROSITE" id="PS00018">
    <property type="entry name" value="EF_HAND_1"/>
    <property type="match status" value="2"/>
</dbReference>
<dbReference type="Proteomes" id="UP000521199">
    <property type="component" value="Unassembled WGS sequence"/>
</dbReference>
<feature type="domain" description="EF-hand" evidence="3">
    <location>
        <begin position="42"/>
        <end position="77"/>
    </location>
</feature>
<dbReference type="Pfam" id="PF13202">
    <property type="entry name" value="EF-hand_5"/>
    <property type="match status" value="3"/>
</dbReference>
<dbReference type="InterPro" id="IPR018247">
    <property type="entry name" value="EF_Hand_1_Ca_BS"/>
</dbReference>
<evidence type="ECO:0000313" key="5">
    <source>
        <dbReference type="Proteomes" id="UP000521199"/>
    </source>
</evidence>
<dbReference type="RefSeq" id="WP_183961494.1">
    <property type="nucleotide sequence ID" value="NZ_JACHHP010000004.1"/>
</dbReference>
<dbReference type="AlphaFoldDB" id="A0A7W8DA53"/>
<keyword evidence="2" id="KW-0732">Signal</keyword>
<gene>
    <name evidence="4" type="ORF">HNQ52_002503</name>
</gene>
<feature type="chain" id="PRO_5030660627" evidence="2">
    <location>
        <begin position="23"/>
        <end position="149"/>
    </location>
</feature>
<feature type="domain" description="EF-hand" evidence="3">
    <location>
        <begin position="112"/>
        <end position="147"/>
    </location>
</feature>
<reference evidence="4 5" key="1">
    <citation type="submission" date="2020-08" db="EMBL/GenBank/DDBJ databases">
        <title>Genomic Encyclopedia of Type Strains, Phase IV (KMG-IV): sequencing the most valuable type-strain genomes for metagenomic binning, comparative biology and taxonomic classification.</title>
        <authorList>
            <person name="Goeker M."/>
        </authorList>
    </citation>
    <scope>NUCLEOTIDE SEQUENCE [LARGE SCALE GENOMIC DNA]</scope>
    <source>
        <strain evidence="4 5">DSM 24163</strain>
    </source>
</reference>
<dbReference type="InterPro" id="IPR002048">
    <property type="entry name" value="EF_hand_dom"/>
</dbReference>
<protein>
    <submittedName>
        <fullName evidence="4">Ca2+-binding EF-hand superfamily protein</fullName>
    </submittedName>
</protein>
<dbReference type="GO" id="GO:0005509">
    <property type="term" value="F:calcium ion binding"/>
    <property type="evidence" value="ECO:0007669"/>
    <property type="project" value="InterPro"/>
</dbReference>
<keyword evidence="5" id="KW-1185">Reference proteome</keyword>
<dbReference type="SMART" id="SM00054">
    <property type="entry name" value="EFh"/>
    <property type="match status" value="2"/>
</dbReference>
<feature type="signal peptide" evidence="2">
    <location>
        <begin position="1"/>
        <end position="22"/>
    </location>
</feature>
<proteinExistence type="predicted"/>
<feature type="compositionally biased region" description="Basic and acidic residues" evidence="1">
    <location>
        <begin position="110"/>
        <end position="149"/>
    </location>
</feature>
<evidence type="ECO:0000256" key="1">
    <source>
        <dbReference type="SAM" id="MobiDB-lite"/>
    </source>
</evidence>
<evidence type="ECO:0000259" key="3">
    <source>
        <dbReference type="PROSITE" id="PS50222"/>
    </source>
</evidence>
<dbReference type="PROSITE" id="PS50222">
    <property type="entry name" value="EF_HAND_2"/>
    <property type="match status" value="2"/>
</dbReference>
<sequence>MHTTLRIAIAAAILMPAAAAFAGMDKFAEMDTDKDGRISQAEHTVGADKMFAKLDADNNGSVTAAEMDAAHAKWSDKNTAKADHAGHGKSMSSADKIAKIDSDGDGELTSAEHAEGAKDMFAKMDTDRDGNLTKDELEAGHRKEMADHR</sequence>
<comment type="caution">
    <text evidence="4">The sequence shown here is derived from an EMBL/GenBank/DDBJ whole genome shotgun (WGS) entry which is preliminary data.</text>
</comment>